<sequence>MTPKTPCRDDAAADPPAPYRIVGPHVWTLVRGAYLGGMSARACAERFGVGLSNLKRKAREEGWRRADHARALDRAHEAAATSPQTPDIPAFTPDPPQDAEGHPTARALDKAEQLLLHGDPARAAQTLQAAETLAEARQRLAAAQAETEVSEARMIELRAAFQAELWDRAQRLAEQMLSDRLCGIPAIVSGAVYRWRAMHFGPEVARNDFIEALNSGCASEYWDEEGNLRPPPDPAGIDLMMAAQHQRECAWRREHRGDQAADWEELV</sequence>
<keyword evidence="1" id="KW-0175">Coiled coil</keyword>
<evidence type="ECO:0000313" key="4">
    <source>
        <dbReference type="Proteomes" id="UP001169063"/>
    </source>
</evidence>
<evidence type="ECO:0000256" key="1">
    <source>
        <dbReference type="SAM" id="Coils"/>
    </source>
</evidence>
<name>A0ABT8SPX4_9CAUL</name>
<reference evidence="3" key="1">
    <citation type="submission" date="2023-07" db="EMBL/GenBank/DDBJ databases">
        <title>Brevundimonas soil sp. nov., isolated from the soil of chemical plant.</title>
        <authorList>
            <person name="Wu N."/>
        </authorList>
    </citation>
    <scope>NUCLEOTIDE SEQUENCE</scope>
    <source>
        <strain evidence="3">XZ-24</strain>
    </source>
</reference>
<gene>
    <name evidence="3" type="ORF">Q0812_13660</name>
</gene>
<evidence type="ECO:0000256" key="2">
    <source>
        <dbReference type="SAM" id="MobiDB-lite"/>
    </source>
</evidence>
<evidence type="ECO:0000313" key="3">
    <source>
        <dbReference type="EMBL" id="MDO1560476.1"/>
    </source>
</evidence>
<protein>
    <submittedName>
        <fullName evidence="3">Uncharacterized protein</fullName>
    </submittedName>
</protein>
<dbReference type="RefSeq" id="WP_302110907.1">
    <property type="nucleotide sequence ID" value="NZ_JAUKTR010000006.1"/>
</dbReference>
<feature type="coiled-coil region" evidence="1">
    <location>
        <begin position="126"/>
        <end position="153"/>
    </location>
</feature>
<dbReference type="Proteomes" id="UP001169063">
    <property type="component" value="Unassembled WGS sequence"/>
</dbReference>
<organism evidence="3 4">
    <name type="scientific">Peiella sedimenti</name>
    <dbReference type="NCBI Taxonomy" id="3061083"/>
    <lineage>
        <taxon>Bacteria</taxon>
        <taxon>Pseudomonadati</taxon>
        <taxon>Pseudomonadota</taxon>
        <taxon>Alphaproteobacteria</taxon>
        <taxon>Caulobacterales</taxon>
        <taxon>Caulobacteraceae</taxon>
        <taxon>Peiella</taxon>
    </lineage>
</organism>
<proteinExistence type="predicted"/>
<keyword evidence="4" id="KW-1185">Reference proteome</keyword>
<accession>A0ABT8SPX4</accession>
<dbReference type="EMBL" id="JAUKTR010000006">
    <property type="protein sequence ID" value="MDO1560476.1"/>
    <property type="molecule type" value="Genomic_DNA"/>
</dbReference>
<feature type="region of interest" description="Disordered" evidence="2">
    <location>
        <begin position="72"/>
        <end position="104"/>
    </location>
</feature>
<comment type="caution">
    <text evidence="3">The sequence shown here is derived from an EMBL/GenBank/DDBJ whole genome shotgun (WGS) entry which is preliminary data.</text>
</comment>